<reference evidence="8 9" key="1">
    <citation type="submission" date="2017-07" db="EMBL/GenBank/DDBJ databases">
        <title>Draft Genome Sequences of Select Purple Nonsulfur Bacteria.</title>
        <authorList>
            <person name="Lasarre B."/>
            <person name="Mckinlay J.B."/>
        </authorList>
    </citation>
    <scope>NUCLEOTIDE SEQUENCE [LARGE SCALE GENOMIC DNA]</scope>
    <source>
        <strain evidence="8 9">DSM 11290</strain>
    </source>
</reference>
<dbReference type="GO" id="GO:0009055">
    <property type="term" value="F:electron transfer activity"/>
    <property type="evidence" value="ECO:0007669"/>
    <property type="project" value="InterPro"/>
</dbReference>
<feature type="transmembrane region" description="Helical" evidence="6">
    <location>
        <begin position="59"/>
        <end position="77"/>
    </location>
</feature>
<dbReference type="EMBL" id="NPEV01000030">
    <property type="protein sequence ID" value="RAI26453.1"/>
    <property type="molecule type" value="Genomic_DNA"/>
</dbReference>
<dbReference type="Proteomes" id="UP000249299">
    <property type="component" value="Unassembled WGS sequence"/>
</dbReference>
<comment type="subcellular location">
    <subcellularLocation>
        <location evidence="1">Cell membrane</location>
        <topology evidence="1">Multi-pass membrane protein</topology>
    </subcellularLocation>
</comment>
<dbReference type="InterPro" id="IPR051542">
    <property type="entry name" value="Hydrogenase_cytochrome"/>
</dbReference>
<evidence type="ECO:0000313" key="9">
    <source>
        <dbReference type="Proteomes" id="UP000249299"/>
    </source>
</evidence>
<comment type="caution">
    <text evidence="8">The sequence shown here is derived from an EMBL/GenBank/DDBJ whole genome shotgun (WGS) entry which is preliminary data.</text>
</comment>
<feature type="transmembrane region" description="Helical" evidence="6">
    <location>
        <begin position="167"/>
        <end position="185"/>
    </location>
</feature>
<dbReference type="AlphaFoldDB" id="A0A327JM65"/>
<dbReference type="PANTHER" id="PTHR30485:SF2">
    <property type="entry name" value="BLL0597 PROTEIN"/>
    <property type="match status" value="1"/>
</dbReference>
<keyword evidence="5 6" id="KW-0472">Membrane</keyword>
<evidence type="ECO:0000256" key="5">
    <source>
        <dbReference type="ARBA" id="ARBA00023136"/>
    </source>
</evidence>
<sequence length="208" mass="22984">MTIAADQKRAPRTASADGTEVVRLWDPVVRVLHWALFIAFATAWILGEFGPADMTYHFWAGYTVATIVVLRVIWGFIGPKPARFSSFVRGPGKVIAYAGTMFSRKPSNLAGHNPVGAIFVVAILALLALQVMTGLVSDPEDYINVGPLAQYVSSATSRFALSWHEPLAIIALVLTIIHVTSIYFYKFYKGEDLIIPMITGWKKVKKRD</sequence>
<gene>
    <name evidence="8" type="ORF">CH339_14055</name>
</gene>
<feature type="domain" description="Cytochrome b561 bacterial/Ni-hydrogenase" evidence="7">
    <location>
        <begin position="25"/>
        <end position="200"/>
    </location>
</feature>
<dbReference type="SUPFAM" id="SSF81342">
    <property type="entry name" value="Transmembrane di-heme cytochromes"/>
    <property type="match status" value="1"/>
</dbReference>
<dbReference type="Pfam" id="PF01292">
    <property type="entry name" value="Ni_hydr_CYTB"/>
    <property type="match status" value="1"/>
</dbReference>
<keyword evidence="9" id="KW-1185">Reference proteome</keyword>
<evidence type="ECO:0000313" key="8">
    <source>
        <dbReference type="EMBL" id="RAI26453.1"/>
    </source>
</evidence>
<evidence type="ECO:0000259" key="7">
    <source>
        <dbReference type="Pfam" id="PF01292"/>
    </source>
</evidence>
<dbReference type="InterPro" id="IPR016174">
    <property type="entry name" value="Di-haem_cyt_TM"/>
</dbReference>
<organism evidence="8 9">
    <name type="scientific">Rhodobium orientis</name>
    <dbReference type="NCBI Taxonomy" id="34017"/>
    <lineage>
        <taxon>Bacteria</taxon>
        <taxon>Pseudomonadati</taxon>
        <taxon>Pseudomonadota</taxon>
        <taxon>Alphaproteobacteria</taxon>
        <taxon>Hyphomicrobiales</taxon>
        <taxon>Rhodobiaceae</taxon>
        <taxon>Rhodobium</taxon>
    </lineage>
</organism>
<evidence type="ECO:0000256" key="3">
    <source>
        <dbReference type="ARBA" id="ARBA00022692"/>
    </source>
</evidence>
<keyword evidence="3 6" id="KW-0812">Transmembrane</keyword>
<dbReference type="Gene3D" id="1.20.950.20">
    <property type="entry name" value="Transmembrane di-heme cytochromes, Chain C"/>
    <property type="match status" value="1"/>
</dbReference>
<dbReference type="PANTHER" id="PTHR30485">
    <property type="entry name" value="NI/FE-HYDROGENASE 1 B-TYPE CYTOCHROME SUBUNIT"/>
    <property type="match status" value="1"/>
</dbReference>
<evidence type="ECO:0000256" key="1">
    <source>
        <dbReference type="ARBA" id="ARBA00004651"/>
    </source>
</evidence>
<dbReference type="GO" id="GO:0005886">
    <property type="term" value="C:plasma membrane"/>
    <property type="evidence" value="ECO:0007669"/>
    <property type="project" value="UniProtKB-SubCell"/>
</dbReference>
<evidence type="ECO:0000256" key="6">
    <source>
        <dbReference type="SAM" id="Phobius"/>
    </source>
</evidence>
<keyword evidence="4 6" id="KW-1133">Transmembrane helix</keyword>
<evidence type="ECO:0000256" key="2">
    <source>
        <dbReference type="ARBA" id="ARBA00022475"/>
    </source>
</evidence>
<name>A0A327JM65_9HYPH</name>
<protein>
    <submittedName>
        <fullName evidence="8">Cytochrome B</fullName>
    </submittedName>
</protein>
<proteinExistence type="predicted"/>
<dbReference type="InterPro" id="IPR011577">
    <property type="entry name" value="Cyt_b561_bac/Ni-Hgenase"/>
</dbReference>
<evidence type="ECO:0000256" key="4">
    <source>
        <dbReference type="ARBA" id="ARBA00022989"/>
    </source>
</evidence>
<feature type="transmembrane region" description="Helical" evidence="6">
    <location>
        <begin position="31"/>
        <end position="47"/>
    </location>
</feature>
<dbReference type="GO" id="GO:0022904">
    <property type="term" value="P:respiratory electron transport chain"/>
    <property type="evidence" value="ECO:0007669"/>
    <property type="project" value="InterPro"/>
</dbReference>
<keyword evidence="2" id="KW-1003">Cell membrane</keyword>
<feature type="transmembrane region" description="Helical" evidence="6">
    <location>
        <begin position="114"/>
        <end position="136"/>
    </location>
</feature>
<dbReference type="OrthoDB" id="196472at2"/>
<accession>A0A327JM65</accession>
<dbReference type="GO" id="GO:0020037">
    <property type="term" value="F:heme binding"/>
    <property type="evidence" value="ECO:0007669"/>
    <property type="project" value="TreeGrafter"/>
</dbReference>
<dbReference type="RefSeq" id="WP_111435003.1">
    <property type="nucleotide sequence ID" value="NZ_JACIGG010000023.1"/>
</dbReference>